<dbReference type="CDD" id="cd24048">
    <property type="entry name" value="ASKHA_NBD_FtsA"/>
    <property type="match status" value="1"/>
</dbReference>
<comment type="caution">
    <text evidence="8">The sequence shown here is derived from an EMBL/GenBank/DDBJ whole genome shotgun (WGS) entry which is preliminary data.</text>
</comment>
<evidence type="ECO:0000313" key="9">
    <source>
        <dbReference type="Proteomes" id="UP000178774"/>
    </source>
</evidence>
<comment type="function">
    <text evidence="5 6">Cell division protein that is involved in the assembly of the Z ring. May serve as a membrane anchor for the Z ring.</text>
</comment>
<keyword evidence="1 5" id="KW-1003">Cell membrane</keyword>
<organism evidence="8 9">
    <name type="scientific">Candidatus Staskawiczbacteria bacterium RIFCSPHIGHO2_01_FULL_41_41</name>
    <dbReference type="NCBI Taxonomy" id="1802203"/>
    <lineage>
        <taxon>Bacteria</taxon>
        <taxon>Candidatus Staskawicziibacteriota</taxon>
    </lineage>
</organism>
<comment type="similarity">
    <text evidence="5 6">Belongs to the FtsA/MreB family.</text>
</comment>
<evidence type="ECO:0000256" key="2">
    <source>
        <dbReference type="ARBA" id="ARBA00022618"/>
    </source>
</evidence>
<comment type="subcellular location">
    <subcellularLocation>
        <location evidence="5">Cell membrane</location>
        <topology evidence="5">Peripheral membrane protein</topology>
        <orientation evidence="5">Cytoplasmic side</orientation>
    </subcellularLocation>
    <text evidence="5">Localizes to the Z ring in an FtsZ-dependent manner. Targeted to the membrane through a conserved C-terminal amphipathic helix.</text>
</comment>
<sequence length="412" mass="44558">MSRGHIVTGLDIGTSTIKVLVAEKRASEWEVLSYVKMPSFGLRRGAVVNPEETAKNLQLLLDGVQKDCGQKIHSVLVNIGGSHLHVTPSDGLISVSRADHIISEEDRDRVLQATRAINIPLNEEILDVFPKEFIIDEERGIKQPIGLTGVRLEAKVILLCYFQSYFINLTQAVLGAKLQIDDIVPSPLAAAEAVLTREQKEIGAAVIDIGSATTSLAVFEEGDLIHLAIFPLGSANITNDIAIGLRTDVSIAEDIKKQHGSCILQKSGKESGATKKKLEVSDGAHSLSFTKKQLVGIIEPRVSEILDLMQKELKSIGRSELLPGGIVLTGGGAKLPKIKDLAKQQLKLPVQIGIPKGILGLEEDPALATVAGLVMGSAYFDDIHQEGVLGLSMEALKGWLPKFRRMFRVFIP</sequence>
<evidence type="ECO:0000256" key="4">
    <source>
        <dbReference type="ARBA" id="ARBA00023306"/>
    </source>
</evidence>
<evidence type="ECO:0000256" key="3">
    <source>
        <dbReference type="ARBA" id="ARBA00023136"/>
    </source>
</evidence>
<name>A0A1G2HSL9_9BACT</name>
<dbReference type="HAMAP" id="MF_02033">
    <property type="entry name" value="FtsA"/>
    <property type="match status" value="1"/>
</dbReference>
<keyword evidence="3 5" id="KW-0472">Membrane</keyword>
<dbReference type="SUPFAM" id="SSF53067">
    <property type="entry name" value="Actin-like ATPase domain"/>
    <property type="match status" value="2"/>
</dbReference>
<reference evidence="8 9" key="1">
    <citation type="journal article" date="2016" name="Nat. Commun.">
        <title>Thousands of microbial genomes shed light on interconnected biogeochemical processes in an aquifer system.</title>
        <authorList>
            <person name="Anantharaman K."/>
            <person name="Brown C.T."/>
            <person name="Hug L.A."/>
            <person name="Sharon I."/>
            <person name="Castelle C.J."/>
            <person name="Probst A.J."/>
            <person name="Thomas B.C."/>
            <person name="Singh A."/>
            <person name="Wilkins M.J."/>
            <person name="Karaoz U."/>
            <person name="Brodie E.L."/>
            <person name="Williams K.H."/>
            <person name="Hubbard S.S."/>
            <person name="Banfield J.F."/>
        </authorList>
    </citation>
    <scope>NUCLEOTIDE SEQUENCE [LARGE SCALE GENOMIC DNA]</scope>
</reference>
<dbReference type="InterPro" id="IPR020823">
    <property type="entry name" value="Cell_div_FtsA"/>
</dbReference>
<dbReference type="GO" id="GO:0032153">
    <property type="term" value="C:cell division site"/>
    <property type="evidence" value="ECO:0007669"/>
    <property type="project" value="UniProtKB-UniRule"/>
</dbReference>
<dbReference type="InterPro" id="IPR050696">
    <property type="entry name" value="FtsA/MreB"/>
</dbReference>
<evidence type="ECO:0000256" key="1">
    <source>
        <dbReference type="ARBA" id="ARBA00022475"/>
    </source>
</evidence>
<dbReference type="PIRSF" id="PIRSF003101">
    <property type="entry name" value="FtsA"/>
    <property type="match status" value="1"/>
</dbReference>
<dbReference type="InterPro" id="IPR043129">
    <property type="entry name" value="ATPase_NBD"/>
</dbReference>
<dbReference type="Proteomes" id="UP000178774">
    <property type="component" value="Unassembled WGS sequence"/>
</dbReference>
<comment type="subunit">
    <text evidence="5">Self-interacts. Interacts with FtsZ.</text>
</comment>
<dbReference type="Pfam" id="PF14450">
    <property type="entry name" value="FtsA"/>
    <property type="match status" value="1"/>
</dbReference>
<keyword evidence="2 5" id="KW-0132">Cell division</keyword>
<accession>A0A1G2HSL9</accession>
<proteinExistence type="inferred from homology"/>
<dbReference type="SMART" id="SM00842">
    <property type="entry name" value="FtsA"/>
    <property type="match status" value="1"/>
</dbReference>
<gene>
    <name evidence="5" type="primary">ftsA</name>
    <name evidence="8" type="ORF">A2822_03660</name>
</gene>
<evidence type="ECO:0000259" key="7">
    <source>
        <dbReference type="SMART" id="SM00842"/>
    </source>
</evidence>
<dbReference type="GO" id="GO:0043093">
    <property type="term" value="P:FtsZ-dependent cytokinesis"/>
    <property type="evidence" value="ECO:0007669"/>
    <property type="project" value="UniProtKB-UniRule"/>
</dbReference>
<protein>
    <recommendedName>
        <fullName evidence="5 6">Cell division protein FtsA</fullName>
    </recommendedName>
</protein>
<evidence type="ECO:0000256" key="5">
    <source>
        <dbReference type="HAMAP-Rule" id="MF_02033"/>
    </source>
</evidence>
<dbReference type="NCBIfam" id="TIGR01174">
    <property type="entry name" value="ftsA"/>
    <property type="match status" value="1"/>
</dbReference>
<dbReference type="PANTHER" id="PTHR32432">
    <property type="entry name" value="CELL DIVISION PROTEIN FTSA-RELATED"/>
    <property type="match status" value="1"/>
</dbReference>
<keyword evidence="4 5" id="KW-0131">Cell cycle</keyword>
<evidence type="ECO:0000313" key="8">
    <source>
        <dbReference type="EMBL" id="OGZ65221.1"/>
    </source>
</evidence>
<dbReference type="EMBL" id="MHOP01000025">
    <property type="protein sequence ID" value="OGZ65221.1"/>
    <property type="molecule type" value="Genomic_DNA"/>
</dbReference>
<dbReference type="Pfam" id="PF02491">
    <property type="entry name" value="SHS2_FTSA"/>
    <property type="match status" value="1"/>
</dbReference>
<dbReference type="GO" id="GO:0009898">
    <property type="term" value="C:cytoplasmic side of plasma membrane"/>
    <property type="evidence" value="ECO:0007669"/>
    <property type="project" value="UniProtKB-UniRule"/>
</dbReference>
<dbReference type="InterPro" id="IPR003494">
    <property type="entry name" value="SHS2_FtsA"/>
</dbReference>
<feature type="domain" description="SHS2" evidence="7">
    <location>
        <begin position="7"/>
        <end position="194"/>
    </location>
</feature>
<evidence type="ECO:0000256" key="6">
    <source>
        <dbReference type="PIRNR" id="PIRNR003101"/>
    </source>
</evidence>
<dbReference type="Gene3D" id="3.30.420.40">
    <property type="match status" value="2"/>
</dbReference>
<dbReference type="AlphaFoldDB" id="A0A1G2HSL9"/>
<dbReference type="PANTHER" id="PTHR32432:SF4">
    <property type="entry name" value="CELL DIVISION PROTEIN FTSA"/>
    <property type="match status" value="1"/>
</dbReference>